<dbReference type="PROSITE" id="PS00360">
    <property type="entry name" value="RIBOSOMAL_S9"/>
    <property type="match status" value="1"/>
</dbReference>
<dbReference type="InterPro" id="IPR023035">
    <property type="entry name" value="Ribosomal_uS9_bac/plastid"/>
</dbReference>
<evidence type="ECO:0000256" key="4">
    <source>
        <dbReference type="RuleBase" id="RU003815"/>
    </source>
</evidence>
<evidence type="ECO:0000256" key="1">
    <source>
        <dbReference type="ARBA" id="ARBA00005251"/>
    </source>
</evidence>
<sequence length="136" mass="14808">MPNNLKNKIYATAVGRRKEAVAQVRLIAGDGSIVVNGRPADRYFSSIIAKTRATSPLSVLPKSKTYSVEAKIRGGGSTGQLDALTLGIARAISSLKAEYKSPLRKLGLLTRDSRVRQRRMVGMGGKSRRKKQSPKR</sequence>
<evidence type="ECO:0000256" key="5">
    <source>
        <dbReference type="RuleBase" id="RU003816"/>
    </source>
</evidence>
<feature type="region of interest" description="Disordered" evidence="6">
    <location>
        <begin position="117"/>
        <end position="136"/>
    </location>
</feature>
<dbReference type="PANTHER" id="PTHR21569:SF1">
    <property type="entry name" value="SMALL RIBOSOMAL SUBUNIT PROTEIN US9M"/>
    <property type="match status" value="1"/>
</dbReference>
<dbReference type="GO" id="GO:0006412">
    <property type="term" value="P:translation"/>
    <property type="evidence" value="ECO:0007669"/>
    <property type="project" value="InterPro"/>
</dbReference>
<dbReference type="GO" id="GO:0005737">
    <property type="term" value="C:cytoplasm"/>
    <property type="evidence" value="ECO:0007669"/>
    <property type="project" value="UniProtKB-ARBA"/>
</dbReference>
<gene>
    <name evidence="7" type="ORF">A2989_00335</name>
</gene>
<dbReference type="GO" id="GO:0015935">
    <property type="term" value="C:small ribosomal subunit"/>
    <property type="evidence" value="ECO:0007669"/>
    <property type="project" value="TreeGrafter"/>
</dbReference>
<evidence type="ECO:0000256" key="2">
    <source>
        <dbReference type="ARBA" id="ARBA00022980"/>
    </source>
</evidence>
<evidence type="ECO:0000256" key="6">
    <source>
        <dbReference type="SAM" id="MobiDB-lite"/>
    </source>
</evidence>
<dbReference type="InterPro" id="IPR020574">
    <property type="entry name" value="Ribosomal_uS9_CS"/>
</dbReference>
<dbReference type="GO" id="GO:0003735">
    <property type="term" value="F:structural constituent of ribosome"/>
    <property type="evidence" value="ECO:0007669"/>
    <property type="project" value="InterPro"/>
</dbReference>
<dbReference type="AlphaFoldDB" id="A0A1F4ZAP7"/>
<evidence type="ECO:0000313" key="7">
    <source>
        <dbReference type="EMBL" id="OGD03265.1"/>
    </source>
</evidence>
<evidence type="ECO:0000256" key="3">
    <source>
        <dbReference type="ARBA" id="ARBA00023274"/>
    </source>
</evidence>
<comment type="caution">
    <text evidence="7">The sequence shown here is derived from an EMBL/GenBank/DDBJ whole genome shotgun (WGS) entry which is preliminary data.</text>
</comment>
<dbReference type="GO" id="GO:0003723">
    <property type="term" value="F:RNA binding"/>
    <property type="evidence" value="ECO:0007669"/>
    <property type="project" value="TreeGrafter"/>
</dbReference>
<dbReference type="InterPro" id="IPR020568">
    <property type="entry name" value="Ribosomal_Su5_D2-typ_SF"/>
</dbReference>
<dbReference type="Pfam" id="PF00380">
    <property type="entry name" value="Ribosomal_S9"/>
    <property type="match status" value="1"/>
</dbReference>
<dbReference type="NCBIfam" id="NF001099">
    <property type="entry name" value="PRK00132.1"/>
    <property type="match status" value="1"/>
</dbReference>
<dbReference type="STRING" id="1797259.A2989_00335"/>
<accession>A0A1F4ZAP7</accession>
<name>A0A1F4ZAP7_9BACT</name>
<comment type="similarity">
    <text evidence="1 4">Belongs to the universal ribosomal protein uS9 family.</text>
</comment>
<proteinExistence type="inferred from homology"/>
<feature type="compositionally biased region" description="Basic residues" evidence="6">
    <location>
        <begin position="126"/>
        <end position="136"/>
    </location>
</feature>
<dbReference type="EMBL" id="MEXN01000007">
    <property type="protein sequence ID" value="OGD03265.1"/>
    <property type="molecule type" value="Genomic_DNA"/>
</dbReference>
<organism evidence="7 8">
    <name type="scientific">Candidatus Amesbacteria bacterium RIFCSPLOWO2_01_FULL_48_25</name>
    <dbReference type="NCBI Taxonomy" id="1797259"/>
    <lineage>
        <taxon>Bacteria</taxon>
        <taxon>Candidatus Amesiibacteriota</taxon>
    </lineage>
</organism>
<dbReference type="SUPFAM" id="SSF54211">
    <property type="entry name" value="Ribosomal protein S5 domain 2-like"/>
    <property type="match status" value="1"/>
</dbReference>
<evidence type="ECO:0000313" key="8">
    <source>
        <dbReference type="Proteomes" id="UP000177080"/>
    </source>
</evidence>
<keyword evidence="3 4" id="KW-0687">Ribonucleoprotein</keyword>
<keyword evidence="2 4" id="KW-0689">Ribosomal protein</keyword>
<dbReference type="InterPro" id="IPR014721">
    <property type="entry name" value="Ribsml_uS5_D2-typ_fold_subgr"/>
</dbReference>
<dbReference type="Gene3D" id="3.30.230.10">
    <property type="match status" value="1"/>
</dbReference>
<dbReference type="Proteomes" id="UP000177080">
    <property type="component" value="Unassembled WGS sequence"/>
</dbReference>
<protein>
    <recommendedName>
        <fullName evidence="5">30S ribosomal protein S9</fullName>
    </recommendedName>
</protein>
<dbReference type="PANTHER" id="PTHR21569">
    <property type="entry name" value="RIBOSOMAL PROTEIN S9"/>
    <property type="match status" value="1"/>
</dbReference>
<reference evidence="7 8" key="1">
    <citation type="journal article" date="2016" name="Nat. Commun.">
        <title>Thousands of microbial genomes shed light on interconnected biogeochemical processes in an aquifer system.</title>
        <authorList>
            <person name="Anantharaman K."/>
            <person name="Brown C.T."/>
            <person name="Hug L.A."/>
            <person name="Sharon I."/>
            <person name="Castelle C.J."/>
            <person name="Probst A.J."/>
            <person name="Thomas B.C."/>
            <person name="Singh A."/>
            <person name="Wilkins M.J."/>
            <person name="Karaoz U."/>
            <person name="Brodie E.L."/>
            <person name="Williams K.H."/>
            <person name="Hubbard S.S."/>
            <person name="Banfield J.F."/>
        </authorList>
    </citation>
    <scope>NUCLEOTIDE SEQUENCE [LARGE SCALE GENOMIC DNA]</scope>
</reference>
<dbReference type="InterPro" id="IPR000754">
    <property type="entry name" value="Ribosomal_uS9"/>
</dbReference>